<keyword evidence="3 6" id="KW-0812">Transmembrane</keyword>
<gene>
    <name evidence="7" type="ORF">SPRG_08613</name>
</gene>
<dbReference type="VEuPathDB" id="FungiDB:SPRG_08613"/>
<feature type="transmembrane region" description="Helical" evidence="6">
    <location>
        <begin position="312"/>
        <end position="332"/>
    </location>
</feature>
<keyword evidence="2" id="KW-1003">Cell membrane</keyword>
<dbReference type="GO" id="GO:0005886">
    <property type="term" value="C:plasma membrane"/>
    <property type="evidence" value="ECO:0007669"/>
    <property type="project" value="UniProtKB-SubCell"/>
</dbReference>
<name>A0A067C9V7_SAPPC</name>
<keyword evidence="5 6" id="KW-0472">Membrane</keyword>
<dbReference type="Pfam" id="PF13520">
    <property type="entry name" value="AA_permease_2"/>
    <property type="match status" value="1"/>
</dbReference>
<dbReference type="GO" id="GO:0022857">
    <property type="term" value="F:transmembrane transporter activity"/>
    <property type="evidence" value="ECO:0007669"/>
    <property type="project" value="InterPro"/>
</dbReference>
<evidence type="ECO:0000256" key="1">
    <source>
        <dbReference type="ARBA" id="ARBA00004651"/>
    </source>
</evidence>
<dbReference type="OMA" id="YIAGGKW"/>
<dbReference type="EMBL" id="KK583227">
    <property type="protein sequence ID" value="KDO25960.1"/>
    <property type="molecule type" value="Genomic_DNA"/>
</dbReference>
<dbReference type="Gene3D" id="1.20.1740.10">
    <property type="entry name" value="Amino acid/polyamine transporter I"/>
    <property type="match status" value="1"/>
</dbReference>
<evidence type="ECO:0000256" key="6">
    <source>
        <dbReference type="SAM" id="Phobius"/>
    </source>
</evidence>
<feature type="transmembrane region" description="Helical" evidence="6">
    <location>
        <begin position="409"/>
        <end position="428"/>
    </location>
</feature>
<feature type="transmembrane region" description="Helical" evidence="6">
    <location>
        <begin position="498"/>
        <end position="515"/>
    </location>
</feature>
<accession>A0A067C9V7</accession>
<keyword evidence="4 6" id="KW-1133">Transmembrane helix</keyword>
<feature type="transmembrane region" description="Helical" evidence="6">
    <location>
        <begin position="115"/>
        <end position="135"/>
    </location>
</feature>
<dbReference type="RefSeq" id="XP_012203247.1">
    <property type="nucleotide sequence ID" value="XM_012347857.1"/>
</dbReference>
<protein>
    <recommendedName>
        <fullName evidence="9">Amino acid permease/ SLC12A domain-containing protein</fullName>
    </recommendedName>
</protein>
<evidence type="ECO:0000256" key="3">
    <source>
        <dbReference type="ARBA" id="ARBA00022692"/>
    </source>
</evidence>
<organism evidence="7 8">
    <name type="scientific">Saprolegnia parasitica (strain CBS 223.65)</name>
    <dbReference type="NCBI Taxonomy" id="695850"/>
    <lineage>
        <taxon>Eukaryota</taxon>
        <taxon>Sar</taxon>
        <taxon>Stramenopiles</taxon>
        <taxon>Oomycota</taxon>
        <taxon>Saprolegniomycetes</taxon>
        <taxon>Saprolegniales</taxon>
        <taxon>Saprolegniaceae</taxon>
        <taxon>Saprolegnia</taxon>
    </lineage>
</organism>
<feature type="transmembrane region" description="Helical" evidence="6">
    <location>
        <begin position="434"/>
        <end position="459"/>
    </location>
</feature>
<reference evidence="7 8" key="1">
    <citation type="journal article" date="2013" name="PLoS Genet.">
        <title>Distinctive expansion of potential virulence genes in the genome of the oomycete fish pathogen Saprolegnia parasitica.</title>
        <authorList>
            <person name="Jiang R.H."/>
            <person name="de Bruijn I."/>
            <person name="Haas B.J."/>
            <person name="Belmonte R."/>
            <person name="Lobach L."/>
            <person name="Christie J."/>
            <person name="van den Ackerveken G."/>
            <person name="Bottin A."/>
            <person name="Bulone V."/>
            <person name="Diaz-Moreno S.M."/>
            <person name="Dumas B."/>
            <person name="Fan L."/>
            <person name="Gaulin E."/>
            <person name="Govers F."/>
            <person name="Grenville-Briggs L.J."/>
            <person name="Horner N.R."/>
            <person name="Levin J.Z."/>
            <person name="Mammella M."/>
            <person name="Meijer H.J."/>
            <person name="Morris P."/>
            <person name="Nusbaum C."/>
            <person name="Oome S."/>
            <person name="Phillips A.J."/>
            <person name="van Rooyen D."/>
            <person name="Rzeszutek E."/>
            <person name="Saraiva M."/>
            <person name="Secombes C.J."/>
            <person name="Seidl M.F."/>
            <person name="Snel B."/>
            <person name="Stassen J.H."/>
            <person name="Sykes S."/>
            <person name="Tripathy S."/>
            <person name="van den Berg H."/>
            <person name="Vega-Arreguin J.C."/>
            <person name="Wawra S."/>
            <person name="Young S.K."/>
            <person name="Zeng Q."/>
            <person name="Dieguez-Uribeondo J."/>
            <person name="Russ C."/>
            <person name="Tyler B.M."/>
            <person name="van West P."/>
        </authorList>
    </citation>
    <scope>NUCLEOTIDE SEQUENCE [LARGE SCALE GENOMIC DNA]</scope>
    <source>
        <strain evidence="7 8">CBS 223.65</strain>
    </source>
</reference>
<dbReference type="Proteomes" id="UP000030745">
    <property type="component" value="Unassembled WGS sequence"/>
</dbReference>
<proteinExistence type="predicted"/>
<dbReference type="GeneID" id="24130827"/>
<dbReference type="PANTHER" id="PTHR42770:SF7">
    <property type="entry name" value="MEMBRANE PROTEIN"/>
    <property type="match status" value="1"/>
</dbReference>
<feature type="transmembrane region" description="Helical" evidence="6">
    <location>
        <begin position="471"/>
        <end position="492"/>
    </location>
</feature>
<dbReference type="AlphaFoldDB" id="A0A067C9V7"/>
<evidence type="ECO:0000256" key="2">
    <source>
        <dbReference type="ARBA" id="ARBA00022475"/>
    </source>
</evidence>
<evidence type="ECO:0000256" key="5">
    <source>
        <dbReference type="ARBA" id="ARBA00023136"/>
    </source>
</evidence>
<comment type="subcellular location">
    <subcellularLocation>
        <location evidence="1">Cell membrane</location>
        <topology evidence="1">Multi-pass membrane protein</topology>
    </subcellularLocation>
</comment>
<keyword evidence="8" id="KW-1185">Reference proteome</keyword>
<evidence type="ECO:0000256" key="4">
    <source>
        <dbReference type="ARBA" id="ARBA00022989"/>
    </source>
</evidence>
<dbReference type="InterPro" id="IPR002293">
    <property type="entry name" value="AA/rel_permease1"/>
</dbReference>
<feature type="transmembrane region" description="Helical" evidence="6">
    <location>
        <begin position="362"/>
        <end position="388"/>
    </location>
</feature>
<evidence type="ECO:0000313" key="8">
    <source>
        <dbReference type="Proteomes" id="UP000030745"/>
    </source>
</evidence>
<feature type="transmembrane region" description="Helical" evidence="6">
    <location>
        <begin position="160"/>
        <end position="188"/>
    </location>
</feature>
<feature type="transmembrane region" description="Helical" evidence="6">
    <location>
        <begin position="220"/>
        <end position="244"/>
    </location>
</feature>
<feature type="transmembrane region" description="Helical" evidence="6">
    <location>
        <begin position="194"/>
        <end position="213"/>
    </location>
</feature>
<sequence>MQSIIQGFAMSAEYGEMESPSVVTLPPELPPTGPKRYLNIAISNNNEQGPSFLYPTKDCGYENVTAPPDEIDAIRAAQSQPKKLLGEWRSTAISGNDLLGSCLYSAGVVAASGGYLAPVGFLLVSLVLYVFRFIYEEVVTAFPLNGGSYNCLLNTTSKRFAAVAACLSILSYLATAVVSATSAAYYFKYEYPDLPLLATSIGILGLFAVLNIIGIGESSVVALVIFSFHVLTLTVLVVVSAVYTLQHPDIIKDNYHEPLPDVNFAGNLITGNVATALFFGFSSAMLGVTGFETSSNFVEEQQPGVFRKTMRNMWAFATVYNILLSLLSLGVLPLNAPNGLLANESTVLAQMGYIAGGKWLQIWIAIDALVVLSAGVLTSFVGITGLILRLSNDRVMPAFLTYQNTCRGTPHWISILFFVVSASLILVLDANIKILGGVFTFAFLSMMILFGAGCITLKLKRTDIPRDVQAPWWSCILGVTMVGIGFFCQLLGNPQVLLYFFLYLTGIATVVFGMVERIAILRVLILVVNLVCGSEKREPSSSKGRYFERENDRVAKLTQAIKTMNERPMIFFVKAPNLTTMNKAIMYVRSNEITQHLRFVHVYADETEPTLTAIQEMRDMVTLFDSMYPKLQMDFVSIHGAFDPAMIAWIAHEFDIPTNTMFIKQPSNLAAHKVSSRGVRVITG</sequence>
<dbReference type="PANTHER" id="PTHR42770">
    <property type="entry name" value="AMINO ACID TRANSPORTER-RELATED"/>
    <property type="match status" value="1"/>
</dbReference>
<feature type="transmembrane region" description="Helical" evidence="6">
    <location>
        <begin position="264"/>
        <end position="291"/>
    </location>
</feature>
<dbReference type="KEGG" id="spar:SPRG_08613"/>
<dbReference type="OrthoDB" id="1718410at2759"/>
<evidence type="ECO:0000313" key="7">
    <source>
        <dbReference type="EMBL" id="KDO25960.1"/>
    </source>
</evidence>
<dbReference type="InterPro" id="IPR050367">
    <property type="entry name" value="APC_superfamily"/>
</dbReference>
<evidence type="ECO:0008006" key="9">
    <source>
        <dbReference type="Google" id="ProtNLM"/>
    </source>
</evidence>